<evidence type="ECO:0000256" key="5">
    <source>
        <dbReference type="ARBA" id="ARBA00023033"/>
    </source>
</evidence>
<dbReference type="GO" id="GO:0071949">
    <property type="term" value="F:FAD binding"/>
    <property type="evidence" value="ECO:0007669"/>
    <property type="project" value="InterPro"/>
</dbReference>
<dbReference type="Pfam" id="PF01494">
    <property type="entry name" value="FAD_binding_3"/>
    <property type="match status" value="1"/>
</dbReference>
<dbReference type="InterPro" id="IPR036188">
    <property type="entry name" value="FAD/NAD-bd_sf"/>
</dbReference>
<comment type="similarity">
    <text evidence="1">Belongs to the paxM FAD-dependent monooxygenase family.</text>
</comment>
<keyword evidence="7" id="KW-1133">Transmembrane helix</keyword>
<dbReference type="SUPFAM" id="SSF51905">
    <property type="entry name" value="FAD/NAD(P)-binding domain"/>
    <property type="match status" value="1"/>
</dbReference>
<organism evidence="9 10">
    <name type="scientific">Colletotrichum trifolii</name>
    <dbReference type="NCBI Taxonomy" id="5466"/>
    <lineage>
        <taxon>Eukaryota</taxon>
        <taxon>Fungi</taxon>
        <taxon>Dikarya</taxon>
        <taxon>Ascomycota</taxon>
        <taxon>Pezizomycotina</taxon>
        <taxon>Sordariomycetes</taxon>
        <taxon>Hypocreomycetidae</taxon>
        <taxon>Glomerellales</taxon>
        <taxon>Glomerellaceae</taxon>
        <taxon>Colletotrichum</taxon>
        <taxon>Colletotrichum orbiculare species complex</taxon>
    </lineage>
</organism>
<keyword evidence="7" id="KW-0812">Transmembrane</keyword>
<keyword evidence="7" id="KW-0472">Membrane</keyword>
<keyword evidence="5" id="KW-0503">Monooxygenase</keyword>
<dbReference type="InterPro" id="IPR002938">
    <property type="entry name" value="FAD-bd"/>
</dbReference>
<feature type="compositionally biased region" description="Basic and acidic residues" evidence="6">
    <location>
        <begin position="455"/>
        <end position="470"/>
    </location>
</feature>
<keyword evidence="2" id="KW-0285">Flavoprotein</keyword>
<evidence type="ECO:0000313" key="10">
    <source>
        <dbReference type="Proteomes" id="UP000295703"/>
    </source>
</evidence>
<dbReference type="InterPro" id="IPR050493">
    <property type="entry name" value="FAD-dep_Monooxygenase_BioMet"/>
</dbReference>
<accession>A0A4R8QWS1</accession>
<name>A0A4R8QWS1_COLTR</name>
<dbReference type="EMBL" id="RYZW01000181">
    <property type="protein sequence ID" value="TDZ39323.1"/>
    <property type="molecule type" value="Genomic_DNA"/>
</dbReference>
<keyword evidence="4" id="KW-0560">Oxidoreductase</keyword>
<evidence type="ECO:0000313" key="9">
    <source>
        <dbReference type="EMBL" id="TDZ39323.1"/>
    </source>
</evidence>
<dbReference type="PANTHER" id="PTHR13789">
    <property type="entry name" value="MONOOXYGENASE"/>
    <property type="match status" value="1"/>
</dbReference>
<feature type="compositionally biased region" description="Low complexity" evidence="6">
    <location>
        <begin position="438"/>
        <end position="453"/>
    </location>
</feature>
<proteinExistence type="inferred from homology"/>
<evidence type="ECO:0000256" key="1">
    <source>
        <dbReference type="ARBA" id="ARBA00007992"/>
    </source>
</evidence>
<comment type="caution">
    <text evidence="9">The sequence shown here is derived from an EMBL/GenBank/DDBJ whole genome shotgun (WGS) entry which is preliminary data.</text>
</comment>
<dbReference type="PANTHER" id="PTHR13789:SF314">
    <property type="entry name" value="FAD-BINDING DOMAIN-CONTAINING PROTEIN"/>
    <property type="match status" value="1"/>
</dbReference>
<evidence type="ECO:0000256" key="4">
    <source>
        <dbReference type="ARBA" id="ARBA00023002"/>
    </source>
</evidence>
<dbReference type="STRING" id="5466.A0A4R8QWS1"/>
<feature type="transmembrane region" description="Helical" evidence="7">
    <location>
        <begin position="406"/>
        <end position="425"/>
    </location>
</feature>
<feature type="domain" description="FAD-binding" evidence="8">
    <location>
        <begin position="303"/>
        <end position="374"/>
    </location>
</feature>
<gene>
    <name evidence="9" type="primary">nahG-0</name>
    <name evidence="9" type="ORF">CTRI78_v010608</name>
</gene>
<reference evidence="9 10" key="1">
    <citation type="submission" date="2018-12" db="EMBL/GenBank/DDBJ databases">
        <title>Genome sequence and assembly of Colletotrichum trifolii.</title>
        <authorList>
            <person name="Gan P."/>
            <person name="Shirasu K."/>
        </authorList>
    </citation>
    <scope>NUCLEOTIDE SEQUENCE [LARGE SCALE GENOMIC DNA]</scope>
    <source>
        <strain evidence="9 10">543-2</strain>
    </source>
</reference>
<evidence type="ECO:0000256" key="3">
    <source>
        <dbReference type="ARBA" id="ARBA00022827"/>
    </source>
</evidence>
<dbReference type="Gene3D" id="3.50.50.60">
    <property type="entry name" value="FAD/NAD(P)-binding domain"/>
    <property type="match status" value="1"/>
</dbReference>
<evidence type="ECO:0000259" key="8">
    <source>
        <dbReference type="Pfam" id="PF01494"/>
    </source>
</evidence>
<sequence length="492" mass="53172">MTSTTKLRIVIVGGGIAGLAAAAILRQKHDVTVYDREPADAPERGAGVGLGPNGSKMLKRAFRFDAERVRATVCAGTRTWDKQGNLLREMTGVTEPFGSEWLLMHRQDLKAELLRLATGDAAKLGVSGPPAQVMYGVVVVEVDAERGLVVMGDGSEVEADLVIGADGIHSVVRRAVIGGEANLVSSGVSLYRFVYPLIDARELLGGLPDALEPQTGCFLNAMAANDELNRNVIFYPCRDFTLLNVVARVPDAMLNEESETSWNAEGNIRDMLDNFRDFAPWMLTIMRNVEDVRLYKVRDADPLHTYIRGRAIVIGDAAHPMTPFQGQGATQAIEDAEGLRLLLHDGVDSENLWRSLRTWDSVRRPRASQVQQNSRHVTDASAQSQLDRMRLNWTYDGIHSALRNSGTIYAIGGITVVLAGFFAFLTGAPDRAAGVADTTSRSGSTLLSGPLSGKEGGEKDLEAHTGRDPNRSTGLAGLKSDATDPNAPKARN</sequence>
<evidence type="ECO:0000256" key="7">
    <source>
        <dbReference type="SAM" id="Phobius"/>
    </source>
</evidence>
<dbReference type="Pfam" id="PF13450">
    <property type="entry name" value="NAD_binding_8"/>
    <property type="match status" value="1"/>
</dbReference>
<feature type="region of interest" description="Disordered" evidence="6">
    <location>
        <begin position="433"/>
        <end position="492"/>
    </location>
</feature>
<dbReference type="Proteomes" id="UP000295703">
    <property type="component" value="Unassembled WGS sequence"/>
</dbReference>
<dbReference type="AlphaFoldDB" id="A0A4R8QWS1"/>
<protein>
    <submittedName>
        <fullName evidence="9">Salicylate hydroxylase</fullName>
    </submittedName>
</protein>
<keyword evidence="10" id="KW-1185">Reference proteome</keyword>
<dbReference type="PRINTS" id="PR00420">
    <property type="entry name" value="RNGMNOXGNASE"/>
</dbReference>
<dbReference type="GO" id="GO:0004497">
    <property type="term" value="F:monooxygenase activity"/>
    <property type="evidence" value="ECO:0007669"/>
    <property type="project" value="UniProtKB-KW"/>
</dbReference>
<evidence type="ECO:0000256" key="2">
    <source>
        <dbReference type="ARBA" id="ARBA00022630"/>
    </source>
</evidence>
<keyword evidence="3" id="KW-0274">FAD</keyword>
<dbReference type="SUPFAM" id="SSF54373">
    <property type="entry name" value="FAD-linked reductases, C-terminal domain"/>
    <property type="match status" value="1"/>
</dbReference>
<evidence type="ECO:0000256" key="6">
    <source>
        <dbReference type="SAM" id="MobiDB-lite"/>
    </source>
</evidence>